<dbReference type="Gene3D" id="1.10.8.60">
    <property type="match status" value="1"/>
</dbReference>
<dbReference type="SUPFAM" id="SSF48019">
    <property type="entry name" value="post-AAA+ oligomerization domain-like"/>
    <property type="match status" value="1"/>
</dbReference>
<dbReference type="InterPro" id="IPR008921">
    <property type="entry name" value="DNA_pol3_clamp-load_cplx_C"/>
</dbReference>
<sequence length="341" mass="39533">MIYHKDIANLLSKYSTSTTPHLIIHGGHGYGKKTIVNAFIHHLYKKSPEPRLKITTILNSSKKPMEISYYESDEFIQISPSEYNYQDKTVIQTIIKEMVRSKPILSMFGNKKEQVIKFIMITDGDKLSRDAQAALRRTMETYSSNFRLILICNELSGLIEPIRSRCLCVRIPGFTDFEIEKRLKEILHIENKFLDKEAIDNIVISSAGNMRRAIVALENLCFKIQDRSNKRIKTQVYDFRMEWELTIDGIIKMMQYEQNCDTIMKVRNELYILLNSCIPADIILIELVRKLLKTSSKDTFMKISESAAIYDERLKIGSKSILHLEGFVATILNILNDEKYN</sequence>
<dbReference type="PANTHER" id="PTHR11669:SF1">
    <property type="entry name" value="REPLICATION FACTOR C SUBUNIT 3"/>
    <property type="match status" value="1"/>
</dbReference>
<dbReference type="Gene3D" id="1.20.272.10">
    <property type="match status" value="1"/>
</dbReference>
<name>A0ABQ7I2F9_9MICR</name>
<dbReference type="Pfam" id="PF13177">
    <property type="entry name" value="DNA_pol3_delta2"/>
    <property type="match status" value="1"/>
</dbReference>
<evidence type="ECO:0000256" key="1">
    <source>
        <dbReference type="ARBA" id="ARBA00022705"/>
    </source>
</evidence>
<dbReference type="SUPFAM" id="SSF52540">
    <property type="entry name" value="P-loop containing nucleoside triphosphate hydrolases"/>
    <property type="match status" value="1"/>
</dbReference>
<dbReference type="InterPro" id="IPR050238">
    <property type="entry name" value="DNA_Rep/Repair_Clamp_Loader"/>
</dbReference>
<dbReference type="Proteomes" id="UP001516464">
    <property type="component" value="Unassembled WGS sequence"/>
</dbReference>
<evidence type="ECO:0000313" key="2">
    <source>
        <dbReference type="EMBL" id="KAF7684659.1"/>
    </source>
</evidence>
<accession>A0ABQ7I2F9</accession>
<dbReference type="EMBL" id="SBIQ01000005">
    <property type="protein sequence ID" value="KAF7684659.1"/>
    <property type="molecule type" value="Genomic_DNA"/>
</dbReference>
<dbReference type="Pfam" id="PF22534">
    <property type="entry name" value="RFC_C"/>
    <property type="match status" value="1"/>
</dbReference>
<gene>
    <name evidence="2" type="primary">RFC3</name>
    <name evidence="2" type="ORF">TCON_0144</name>
</gene>
<keyword evidence="3" id="KW-1185">Reference proteome</keyword>
<organism evidence="2 3">
    <name type="scientific">Astathelohania contejeani</name>
    <dbReference type="NCBI Taxonomy" id="164912"/>
    <lineage>
        <taxon>Eukaryota</taxon>
        <taxon>Fungi</taxon>
        <taxon>Fungi incertae sedis</taxon>
        <taxon>Microsporidia</taxon>
        <taxon>Astathelohaniidae</taxon>
        <taxon>Astathelohania</taxon>
    </lineage>
</organism>
<keyword evidence="1" id="KW-0235">DNA replication</keyword>
<dbReference type="InterPro" id="IPR027417">
    <property type="entry name" value="P-loop_NTPase"/>
</dbReference>
<reference evidence="2 3" key="1">
    <citation type="submission" date="2019-01" db="EMBL/GenBank/DDBJ databases">
        <title>Genomes sequencing and comparative genomics of infectious freshwater microsporidia, Cucumispora dikerogammari and Thelohania contejeani.</title>
        <authorList>
            <person name="Cormier A."/>
            <person name="Giraud I."/>
            <person name="Wattier R."/>
            <person name="Teixeira M."/>
            <person name="Grandjean F."/>
            <person name="Rigaud T."/>
            <person name="Cordaux R."/>
        </authorList>
    </citation>
    <scope>NUCLEOTIDE SEQUENCE [LARGE SCALE GENOMIC DNA]</scope>
    <source>
        <strain evidence="2">T1</strain>
        <tissue evidence="2">Spores</tissue>
    </source>
</reference>
<dbReference type="Gene3D" id="3.40.50.300">
    <property type="entry name" value="P-loop containing nucleotide triphosphate hydrolases"/>
    <property type="match status" value="1"/>
</dbReference>
<protein>
    <submittedName>
        <fullName evidence="2">Replication factor C subunit 3</fullName>
    </submittedName>
</protein>
<evidence type="ECO:0000313" key="3">
    <source>
        <dbReference type="Proteomes" id="UP001516464"/>
    </source>
</evidence>
<proteinExistence type="predicted"/>
<dbReference type="PANTHER" id="PTHR11669">
    <property type="entry name" value="REPLICATION FACTOR C / DNA POLYMERASE III GAMMA-TAU SUBUNIT"/>
    <property type="match status" value="1"/>
</dbReference>
<comment type="caution">
    <text evidence="2">The sequence shown here is derived from an EMBL/GenBank/DDBJ whole genome shotgun (WGS) entry which is preliminary data.</text>
</comment>